<sequence>MSWDALQGTTVTHFASPLEGDRFGLSIGRVVVGQDAIESTAAQELVGLLDTATEELLIVRWPTHMVALGAAAAASQRSIIPADVLMYWEVPASRLQPDDVALAERGLRTAVPTGADPATRRALEHVVRDSFRDYGNHYTANPRLDRQLALDGYLDWASRSLAHDPEDVVLLMHEDEPVGVATLTVGNDGDDLEILLAGLTGAVQGQGWYHHLLAGVGDQARARGCGRVIISTQAHNLRVQRAWARAGFRPFGAVTTVHAMRRP</sequence>
<feature type="domain" description="N-acetyltransferase" evidence="1">
    <location>
        <begin position="118"/>
        <end position="263"/>
    </location>
</feature>
<dbReference type="eggNOG" id="COG0456">
    <property type="taxonomic scope" value="Bacteria"/>
</dbReference>
<comment type="caution">
    <text evidence="2">The sequence shown here is derived from an EMBL/GenBank/DDBJ whole genome shotgun (WGS) entry which is preliminary data.</text>
</comment>
<keyword evidence="3" id="KW-1185">Reference proteome</keyword>
<dbReference type="Gene3D" id="3.40.630.30">
    <property type="match status" value="1"/>
</dbReference>
<name>W9G6M4_9MICO</name>
<dbReference type="STRING" id="1386089.N865_15565"/>
<reference evidence="2 3" key="1">
    <citation type="submission" date="2013-08" db="EMBL/GenBank/DDBJ databases">
        <title>Intrasporangium oryzae NRRL B-24470.</title>
        <authorList>
            <person name="Liu H."/>
            <person name="Wang G."/>
        </authorList>
    </citation>
    <scope>NUCLEOTIDE SEQUENCE [LARGE SCALE GENOMIC DNA]</scope>
    <source>
        <strain evidence="2 3">NRRL B-24470</strain>
    </source>
</reference>
<evidence type="ECO:0000313" key="3">
    <source>
        <dbReference type="Proteomes" id="UP000019489"/>
    </source>
</evidence>
<dbReference type="EMBL" id="AWSA01000042">
    <property type="protein sequence ID" value="EWT00463.1"/>
    <property type="molecule type" value="Genomic_DNA"/>
</dbReference>
<dbReference type="OrthoDB" id="5144929at2"/>
<dbReference type="SUPFAM" id="SSF55729">
    <property type="entry name" value="Acyl-CoA N-acyltransferases (Nat)"/>
    <property type="match status" value="1"/>
</dbReference>
<gene>
    <name evidence="2" type="ORF">N865_15565</name>
</gene>
<keyword evidence="2" id="KW-0808">Transferase</keyword>
<dbReference type="GO" id="GO:0016747">
    <property type="term" value="F:acyltransferase activity, transferring groups other than amino-acyl groups"/>
    <property type="evidence" value="ECO:0007669"/>
    <property type="project" value="InterPro"/>
</dbReference>
<proteinExistence type="predicted"/>
<dbReference type="RefSeq" id="WP_051510791.1">
    <property type="nucleotide sequence ID" value="NZ_AWSA01000042.1"/>
</dbReference>
<organism evidence="2 3">
    <name type="scientific">Intrasporangium oryzae NRRL B-24470</name>
    <dbReference type="NCBI Taxonomy" id="1386089"/>
    <lineage>
        <taxon>Bacteria</taxon>
        <taxon>Bacillati</taxon>
        <taxon>Actinomycetota</taxon>
        <taxon>Actinomycetes</taxon>
        <taxon>Micrococcales</taxon>
        <taxon>Intrasporangiaceae</taxon>
        <taxon>Intrasporangium</taxon>
    </lineage>
</organism>
<evidence type="ECO:0000259" key="1">
    <source>
        <dbReference type="PROSITE" id="PS51186"/>
    </source>
</evidence>
<accession>W9G6M4</accession>
<dbReference type="Proteomes" id="UP000019489">
    <property type="component" value="Unassembled WGS sequence"/>
</dbReference>
<evidence type="ECO:0000313" key="2">
    <source>
        <dbReference type="EMBL" id="EWT00463.1"/>
    </source>
</evidence>
<dbReference type="InterPro" id="IPR000182">
    <property type="entry name" value="GNAT_dom"/>
</dbReference>
<dbReference type="PROSITE" id="PS51186">
    <property type="entry name" value="GNAT"/>
    <property type="match status" value="1"/>
</dbReference>
<dbReference type="AlphaFoldDB" id="W9G6M4"/>
<dbReference type="InterPro" id="IPR016181">
    <property type="entry name" value="Acyl_CoA_acyltransferase"/>
</dbReference>
<dbReference type="Pfam" id="PF00583">
    <property type="entry name" value="Acetyltransf_1"/>
    <property type="match status" value="1"/>
</dbReference>
<protein>
    <submittedName>
        <fullName evidence="2">Acetyltransferase</fullName>
    </submittedName>
</protein>